<dbReference type="GO" id="GO:0016787">
    <property type="term" value="F:hydrolase activity"/>
    <property type="evidence" value="ECO:0007669"/>
    <property type="project" value="UniProtKB-KW"/>
</dbReference>
<comment type="caution">
    <text evidence="2">The sequence shown here is derived from an EMBL/GenBank/DDBJ whole genome shotgun (WGS) entry which is preliminary data.</text>
</comment>
<name>A0ABT5YRA5_9PROT</name>
<dbReference type="InterPro" id="IPR050228">
    <property type="entry name" value="Carboxylesterase_BioH"/>
</dbReference>
<dbReference type="SUPFAM" id="SSF53474">
    <property type="entry name" value="alpha/beta-Hydrolases"/>
    <property type="match status" value="1"/>
</dbReference>
<accession>A0ABT5YRA5</accession>
<dbReference type="PANTHER" id="PTHR43194:SF2">
    <property type="entry name" value="PEROXISOMAL MEMBRANE PROTEIN LPX1"/>
    <property type="match status" value="1"/>
</dbReference>
<dbReference type="Proteomes" id="UP001215503">
    <property type="component" value="Unassembled WGS sequence"/>
</dbReference>
<organism evidence="2 3">
    <name type="scientific">Aquibaculum arenosum</name>
    <dbReference type="NCBI Taxonomy" id="3032591"/>
    <lineage>
        <taxon>Bacteria</taxon>
        <taxon>Pseudomonadati</taxon>
        <taxon>Pseudomonadota</taxon>
        <taxon>Alphaproteobacteria</taxon>
        <taxon>Rhodospirillales</taxon>
        <taxon>Rhodovibrionaceae</taxon>
        <taxon>Aquibaculum</taxon>
    </lineage>
</organism>
<proteinExistence type="predicted"/>
<dbReference type="EMBL" id="JARHUD010000020">
    <property type="protein sequence ID" value="MDF2097517.1"/>
    <property type="molecule type" value="Genomic_DNA"/>
</dbReference>
<evidence type="ECO:0000313" key="3">
    <source>
        <dbReference type="Proteomes" id="UP001215503"/>
    </source>
</evidence>
<dbReference type="Gene3D" id="3.40.50.1820">
    <property type="entry name" value="alpha/beta hydrolase"/>
    <property type="match status" value="1"/>
</dbReference>
<sequence length="268" mass="29441">MKRENEFKWLNIDGVSALIRPGYGGTIVIIPGAMTDAQGWLPVAIALESNRSIAIINRRGRVPSSDLPRDSTVADEVGDVCSLLSHVQPPYILFGWSYGGLLATEVAKNLDRLDAIVLYEPVCRPFVGDAVEPLWNRIDKGDLDSSVEFILAEIGGMSVAHIEALRETDAWHKLRYLATPAAIELSAINRHEPYQEEYASITAPITMIVGSLNEGNEPYGTAANRYLDMLNCARRVSLQGQGHLAHLEAPVQLAETINDILNEWPAKV</sequence>
<protein>
    <submittedName>
        <fullName evidence="2">Alpha/beta hydrolase</fullName>
    </submittedName>
</protein>
<dbReference type="InterPro" id="IPR029058">
    <property type="entry name" value="AB_hydrolase_fold"/>
</dbReference>
<dbReference type="RefSeq" id="WP_275824344.1">
    <property type="nucleotide sequence ID" value="NZ_JARHUD010000020.1"/>
</dbReference>
<dbReference type="InterPro" id="IPR000073">
    <property type="entry name" value="AB_hydrolase_1"/>
</dbReference>
<evidence type="ECO:0000259" key="1">
    <source>
        <dbReference type="Pfam" id="PF12697"/>
    </source>
</evidence>
<gene>
    <name evidence="2" type="ORF">P2G67_16200</name>
</gene>
<feature type="domain" description="AB hydrolase-1" evidence="1">
    <location>
        <begin position="27"/>
        <end position="255"/>
    </location>
</feature>
<dbReference type="Pfam" id="PF12697">
    <property type="entry name" value="Abhydrolase_6"/>
    <property type="match status" value="1"/>
</dbReference>
<evidence type="ECO:0000313" key="2">
    <source>
        <dbReference type="EMBL" id="MDF2097517.1"/>
    </source>
</evidence>
<keyword evidence="3" id="KW-1185">Reference proteome</keyword>
<keyword evidence="2" id="KW-0378">Hydrolase</keyword>
<dbReference type="PANTHER" id="PTHR43194">
    <property type="entry name" value="HYDROLASE ALPHA/BETA FOLD FAMILY"/>
    <property type="match status" value="1"/>
</dbReference>
<reference evidence="2 3" key="1">
    <citation type="submission" date="2023-03" db="EMBL/GenBank/DDBJ databases">
        <title>Fodinicurvata sp. CAU 1616 isolated from sea sendiment.</title>
        <authorList>
            <person name="Kim W."/>
        </authorList>
    </citation>
    <scope>NUCLEOTIDE SEQUENCE [LARGE SCALE GENOMIC DNA]</scope>
    <source>
        <strain evidence="2 3">CAU 1616</strain>
    </source>
</reference>